<protein>
    <submittedName>
        <fullName evidence="1">Uncharacterized protein</fullName>
    </submittedName>
</protein>
<gene>
    <name evidence="1" type="ORF">EYF80_042241</name>
</gene>
<dbReference type="AlphaFoldDB" id="A0A4Z2G1Z5"/>
<proteinExistence type="predicted"/>
<organism evidence="1 2">
    <name type="scientific">Liparis tanakae</name>
    <name type="common">Tanaka's snailfish</name>
    <dbReference type="NCBI Taxonomy" id="230148"/>
    <lineage>
        <taxon>Eukaryota</taxon>
        <taxon>Metazoa</taxon>
        <taxon>Chordata</taxon>
        <taxon>Craniata</taxon>
        <taxon>Vertebrata</taxon>
        <taxon>Euteleostomi</taxon>
        <taxon>Actinopterygii</taxon>
        <taxon>Neopterygii</taxon>
        <taxon>Teleostei</taxon>
        <taxon>Neoteleostei</taxon>
        <taxon>Acanthomorphata</taxon>
        <taxon>Eupercaria</taxon>
        <taxon>Perciformes</taxon>
        <taxon>Cottioidei</taxon>
        <taxon>Cottales</taxon>
        <taxon>Liparidae</taxon>
        <taxon>Liparis</taxon>
    </lineage>
</organism>
<sequence length="93" mass="9937">MPAVPFQLASAAAGAHPHYSGVSTRGLGVHARSSPHYLLKHACKSIPTVSIRPPTRNPLYVVSEEMTGPITENTCNRLSARGTEQSDKWITGA</sequence>
<keyword evidence="2" id="KW-1185">Reference proteome</keyword>
<dbReference type="Proteomes" id="UP000314294">
    <property type="component" value="Unassembled WGS sequence"/>
</dbReference>
<dbReference type="EMBL" id="SRLO01000737">
    <property type="protein sequence ID" value="TNN47559.1"/>
    <property type="molecule type" value="Genomic_DNA"/>
</dbReference>
<evidence type="ECO:0000313" key="2">
    <source>
        <dbReference type="Proteomes" id="UP000314294"/>
    </source>
</evidence>
<comment type="caution">
    <text evidence="1">The sequence shown here is derived from an EMBL/GenBank/DDBJ whole genome shotgun (WGS) entry which is preliminary data.</text>
</comment>
<reference evidence="1 2" key="1">
    <citation type="submission" date="2019-03" db="EMBL/GenBank/DDBJ databases">
        <title>First draft genome of Liparis tanakae, snailfish: a comprehensive survey of snailfish specific genes.</title>
        <authorList>
            <person name="Kim W."/>
            <person name="Song I."/>
            <person name="Jeong J.-H."/>
            <person name="Kim D."/>
            <person name="Kim S."/>
            <person name="Ryu S."/>
            <person name="Song J.Y."/>
            <person name="Lee S.K."/>
        </authorList>
    </citation>
    <scope>NUCLEOTIDE SEQUENCE [LARGE SCALE GENOMIC DNA]</scope>
    <source>
        <tissue evidence="1">Muscle</tissue>
    </source>
</reference>
<accession>A0A4Z2G1Z5</accession>
<name>A0A4Z2G1Z5_9TELE</name>
<evidence type="ECO:0000313" key="1">
    <source>
        <dbReference type="EMBL" id="TNN47559.1"/>
    </source>
</evidence>